<keyword evidence="2" id="KW-1185">Reference proteome</keyword>
<gene>
    <name evidence="1" type="ORF">F506_09650</name>
</gene>
<proteinExistence type="predicted"/>
<dbReference type="EMBL" id="CP011409">
    <property type="protein sequence ID" value="AKZ62905.1"/>
    <property type="molecule type" value="Genomic_DNA"/>
</dbReference>
<evidence type="ECO:0000313" key="1">
    <source>
        <dbReference type="EMBL" id="AKZ62905.1"/>
    </source>
</evidence>
<organism evidence="1 2">
    <name type="scientific">Herbaspirillum hiltneri N3</name>
    <dbReference type="NCBI Taxonomy" id="1262470"/>
    <lineage>
        <taxon>Bacteria</taxon>
        <taxon>Pseudomonadati</taxon>
        <taxon>Pseudomonadota</taxon>
        <taxon>Betaproteobacteria</taxon>
        <taxon>Burkholderiales</taxon>
        <taxon>Oxalobacteraceae</taxon>
        <taxon>Herbaspirillum</taxon>
    </lineage>
</organism>
<protein>
    <recommendedName>
        <fullName evidence="3">Tir chaperone family protein CesT</fullName>
    </recommendedName>
</protein>
<dbReference type="Proteomes" id="UP000063429">
    <property type="component" value="Chromosome"/>
</dbReference>
<accession>A0ABM5V089</accession>
<reference evidence="2" key="1">
    <citation type="journal article" date="2015" name="Genome Announc.">
        <title>Complete Genome Sequence of Herbaspirillum hiltneri N3 (DSM 17495), Isolated from Surface-Sterilized Wheat Roots.</title>
        <authorList>
            <person name="Guizelini D."/>
            <person name="Saizaki P.M."/>
            <person name="Coimbra N.A."/>
            <person name="Weiss V.A."/>
            <person name="Faoro H."/>
            <person name="Sfeir M.Z."/>
            <person name="Baura V.A."/>
            <person name="Monteiro R.A."/>
            <person name="Chubatsu L.S."/>
            <person name="Souza E.M."/>
            <person name="Cruz L.M."/>
            <person name="Pedrosa F.O."/>
            <person name="Raittz R.T."/>
            <person name="Marchaukoski J.N."/>
            <person name="Steffens M.B."/>
        </authorList>
    </citation>
    <scope>NUCLEOTIDE SEQUENCE [LARGE SCALE GENOMIC DNA]</scope>
    <source>
        <strain evidence="2">N3</strain>
    </source>
</reference>
<evidence type="ECO:0008006" key="3">
    <source>
        <dbReference type="Google" id="ProtNLM"/>
    </source>
</evidence>
<dbReference type="RefSeq" id="WP_053196965.1">
    <property type="nucleotide sequence ID" value="NZ_CP011409.1"/>
</dbReference>
<evidence type="ECO:0000313" key="2">
    <source>
        <dbReference type="Proteomes" id="UP000063429"/>
    </source>
</evidence>
<name>A0ABM5V089_9BURK</name>
<sequence>MSADNLEQWLENLPLDEPVEIDGETVFLKIRGQGAELGVLLVLSYTDALLADALRNGFQSALDFDAGLAIDGEDLILTQWLPYVGAWPEAAEALENILNQAAMWRAAMAYSGPARSDATTRHEDRVRKIFSGEMR</sequence>